<protein>
    <submittedName>
        <fullName evidence="2">Uncharacterized protein</fullName>
    </submittedName>
</protein>
<dbReference type="EMBL" id="VIGI01000002">
    <property type="protein sequence ID" value="KAB8303272.1"/>
    <property type="molecule type" value="Genomic_DNA"/>
</dbReference>
<feature type="region of interest" description="Disordered" evidence="1">
    <location>
        <begin position="130"/>
        <end position="172"/>
    </location>
</feature>
<comment type="caution">
    <text evidence="2">The sequence shown here is derived from an EMBL/GenBank/DDBJ whole genome shotgun (WGS) entry which is preliminary data.</text>
</comment>
<reference evidence="2 3" key="1">
    <citation type="submission" date="2019-06" db="EMBL/GenBank/DDBJ databases">
        <title>Genome Sequence of the Brown Rot Fungal Pathogen Monilinia laxa.</title>
        <authorList>
            <person name="De Miccolis Angelini R.M."/>
            <person name="Landi L."/>
            <person name="Abate D."/>
            <person name="Pollastro S."/>
            <person name="Romanazzi G."/>
            <person name="Faretra F."/>
        </authorList>
    </citation>
    <scope>NUCLEOTIDE SEQUENCE [LARGE SCALE GENOMIC DNA]</scope>
    <source>
        <strain evidence="2 3">Mlax316</strain>
    </source>
</reference>
<sequence>MQAPTSVACTRYPTNPKRYVESVTRALSTTSSDVCQRWYKREIDFDNESISSDFCSQISLPPSPQPDARLQVTQLKVDNAAIRRWISEVDSDLSAPSVESTKRREAPISGARHVQPTTVSVLSRVERRRRNSKGLFKTENDEAQRLENQRRTLAPRAIRQEEIAQRDRSYRG</sequence>
<proteinExistence type="predicted"/>
<evidence type="ECO:0000313" key="3">
    <source>
        <dbReference type="Proteomes" id="UP000326757"/>
    </source>
</evidence>
<dbReference type="AlphaFoldDB" id="A0A5N6KHU0"/>
<dbReference type="Proteomes" id="UP000326757">
    <property type="component" value="Unassembled WGS sequence"/>
</dbReference>
<feature type="compositionally biased region" description="Basic and acidic residues" evidence="1">
    <location>
        <begin position="158"/>
        <end position="172"/>
    </location>
</feature>
<organism evidence="2 3">
    <name type="scientific">Monilinia laxa</name>
    <name type="common">Brown rot fungus</name>
    <name type="synonym">Sclerotinia laxa</name>
    <dbReference type="NCBI Taxonomy" id="61186"/>
    <lineage>
        <taxon>Eukaryota</taxon>
        <taxon>Fungi</taxon>
        <taxon>Dikarya</taxon>
        <taxon>Ascomycota</taxon>
        <taxon>Pezizomycotina</taxon>
        <taxon>Leotiomycetes</taxon>
        <taxon>Helotiales</taxon>
        <taxon>Sclerotiniaceae</taxon>
        <taxon>Monilinia</taxon>
    </lineage>
</organism>
<gene>
    <name evidence="2" type="ORF">EYC80_004714</name>
</gene>
<name>A0A5N6KHU0_MONLA</name>
<feature type="region of interest" description="Disordered" evidence="1">
    <location>
        <begin position="93"/>
        <end position="117"/>
    </location>
</feature>
<keyword evidence="3" id="KW-1185">Reference proteome</keyword>
<accession>A0A5N6KHU0</accession>
<evidence type="ECO:0000313" key="2">
    <source>
        <dbReference type="EMBL" id="KAB8303272.1"/>
    </source>
</evidence>
<evidence type="ECO:0000256" key="1">
    <source>
        <dbReference type="SAM" id="MobiDB-lite"/>
    </source>
</evidence>
<feature type="compositionally biased region" description="Basic and acidic residues" evidence="1">
    <location>
        <begin position="136"/>
        <end position="150"/>
    </location>
</feature>